<dbReference type="InterPro" id="IPR008995">
    <property type="entry name" value="Mo/tungstate-bd_C_term_dom"/>
</dbReference>
<keyword evidence="12" id="KW-0378">Hydrolase</keyword>
<evidence type="ECO:0000256" key="5">
    <source>
        <dbReference type="ARBA" id="ARBA00022741"/>
    </source>
</evidence>
<dbReference type="NCBIfam" id="TIGR02142">
    <property type="entry name" value="modC_ABC"/>
    <property type="match status" value="1"/>
</dbReference>
<evidence type="ECO:0000256" key="2">
    <source>
        <dbReference type="ARBA" id="ARBA00022475"/>
    </source>
</evidence>
<keyword evidence="7" id="KW-1278">Translocase</keyword>
<keyword evidence="6 12" id="KW-0067">ATP-binding</keyword>
<evidence type="ECO:0000313" key="12">
    <source>
        <dbReference type="EMBL" id="CAG4883773.1"/>
    </source>
</evidence>
<dbReference type="GO" id="GO:0016020">
    <property type="term" value="C:membrane"/>
    <property type="evidence" value="ECO:0007669"/>
    <property type="project" value="InterPro"/>
</dbReference>
<dbReference type="InterPro" id="IPR003593">
    <property type="entry name" value="AAA+_ATPase"/>
</dbReference>
<dbReference type="GO" id="GO:0140359">
    <property type="term" value="F:ABC-type transporter activity"/>
    <property type="evidence" value="ECO:0007669"/>
    <property type="project" value="InterPro"/>
</dbReference>
<dbReference type="Gene3D" id="3.40.50.300">
    <property type="entry name" value="P-loop containing nucleotide triphosphate hydrolases"/>
    <property type="match status" value="1"/>
</dbReference>
<feature type="domain" description="Mop" evidence="11">
    <location>
        <begin position="293"/>
        <end position="358"/>
    </location>
</feature>
<evidence type="ECO:0000256" key="7">
    <source>
        <dbReference type="ARBA" id="ARBA00022967"/>
    </source>
</evidence>
<dbReference type="PANTHER" id="PTHR43514:SF10">
    <property type="entry name" value="MOLYBDENUM IMPORT ATP-BINDING PROTEIN MODC 2"/>
    <property type="match status" value="1"/>
</dbReference>
<dbReference type="EMBL" id="CAJQUM010000001">
    <property type="protein sequence ID" value="CAG4883773.1"/>
    <property type="molecule type" value="Genomic_DNA"/>
</dbReference>
<evidence type="ECO:0000259" key="10">
    <source>
        <dbReference type="PROSITE" id="PS50893"/>
    </source>
</evidence>
<evidence type="ECO:0000259" key="11">
    <source>
        <dbReference type="PROSITE" id="PS51866"/>
    </source>
</evidence>
<dbReference type="SMART" id="SM00382">
    <property type="entry name" value="AAA"/>
    <property type="match status" value="1"/>
</dbReference>
<evidence type="ECO:0000313" key="13">
    <source>
        <dbReference type="Proteomes" id="UP000742786"/>
    </source>
</evidence>
<dbReference type="Pfam" id="PF03459">
    <property type="entry name" value="TOBE"/>
    <property type="match status" value="1"/>
</dbReference>
<dbReference type="InterPro" id="IPR027417">
    <property type="entry name" value="P-loop_NTPase"/>
</dbReference>
<reference evidence="12" key="1">
    <citation type="submission" date="2021-04" db="EMBL/GenBank/DDBJ databases">
        <authorList>
            <person name="Hornung B."/>
        </authorList>
    </citation>
    <scope>NUCLEOTIDE SEQUENCE</scope>
    <source>
        <strain evidence="12">G5G6</strain>
    </source>
</reference>
<dbReference type="PROSITE" id="PS50893">
    <property type="entry name" value="ABC_TRANSPORTER_2"/>
    <property type="match status" value="1"/>
</dbReference>
<dbReference type="PROSITE" id="PS51866">
    <property type="entry name" value="MOP"/>
    <property type="match status" value="1"/>
</dbReference>
<organism evidence="12 13">
    <name type="scientific">Georgfuchsia toluolica</name>
    <dbReference type="NCBI Taxonomy" id="424218"/>
    <lineage>
        <taxon>Bacteria</taxon>
        <taxon>Pseudomonadati</taxon>
        <taxon>Pseudomonadota</taxon>
        <taxon>Betaproteobacteria</taxon>
        <taxon>Nitrosomonadales</taxon>
        <taxon>Sterolibacteriaceae</taxon>
        <taxon>Georgfuchsia</taxon>
    </lineage>
</organism>
<dbReference type="AlphaFoldDB" id="A0A916J4D5"/>
<protein>
    <submittedName>
        <fullName evidence="12">Molybdate transporter subunit ATP-binding component of ABC superfamily</fullName>
        <ecNumber evidence="12">3.6.3.29</ecNumber>
    </submittedName>
</protein>
<name>A0A916J4D5_9PROT</name>
<dbReference type="Gene3D" id="2.40.50.100">
    <property type="match status" value="1"/>
</dbReference>
<gene>
    <name evidence="12" type="primary">modC</name>
    <name evidence="12" type="ORF">GTOL_11656</name>
</gene>
<evidence type="ECO:0000256" key="4">
    <source>
        <dbReference type="ARBA" id="ARBA00022519"/>
    </source>
</evidence>
<dbReference type="SUPFAM" id="SSF50331">
    <property type="entry name" value="MOP-like"/>
    <property type="match status" value="1"/>
</dbReference>
<keyword evidence="2" id="KW-1003">Cell membrane</keyword>
<dbReference type="GO" id="GO:0015098">
    <property type="term" value="F:molybdate ion transmembrane transporter activity"/>
    <property type="evidence" value="ECO:0007669"/>
    <property type="project" value="InterPro"/>
</dbReference>
<dbReference type="RefSeq" id="WP_220635701.1">
    <property type="nucleotide sequence ID" value="NZ_CAJQUM010000001.1"/>
</dbReference>
<keyword evidence="5" id="KW-0547">Nucleotide-binding</keyword>
<feature type="domain" description="ABC transporter" evidence="10">
    <location>
        <begin position="4"/>
        <end position="234"/>
    </location>
</feature>
<dbReference type="InterPro" id="IPR004606">
    <property type="entry name" value="Mop_domain"/>
</dbReference>
<proteinExistence type="predicted"/>
<keyword evidence="8" id="KW-0472">Membrane</keyword>
<evidence type="ECO:0000256" key="1">
    <source>
        <dbReference type="ARBA" id="ARBA00022448"/>
    </source>
</evidence>
<dbReference type="PANTHER" id="PTHR43514">
    <property type="entry name" value="ABC TRANSPORTER I FAMILY MEMBER 10"/>
    <property type="match status" value="1"/>
</dbReference>
<dbReference type="InterPro" id="IPR017871">
    <property type="entry name" value="ABC_transporter-like_CS"/>
</dbReference>
<dbReference type="InterPro" id="IPR003439">
    <property type="entry name" value="ABC_transporter-like_ATP-bd"/>
</dbReference>
<keyword evidence="4" id="KW-0997">Cell inner membrane</keyword>
<evidence type="ECO:0000256" key="3">
    <source>
        <dbReference type="ARBA" id="ARBA00022505"/>
    </source>
</evidence>
<dbReference type="GO" id="GO:0016887">
    <property type="term" value="F:ATP hydrolysis activity"/>
    <property type="evidence" value="ECO:0007669"/>
    <property type="project" value="InterPro"/>
</dbReference>
<dbReference type="InterPro" id="IPR011868">
    <property type="entry name" value="ModC_ABC_ATP-bd"/>
</dbReference>
<keyword evidence="1" id="KW-0813">Transport</keyword>
<dbReference type="SUPFAM" id="SSF52540">
    <property type="entry name" value="P-loop containing nucleoside triphosphate hydrolases"/>
    <property type="match status" value="1"/>
</dbReference>
<dbReference type="InterPro" id="IPR005116">
    <property type="entry name" value="Transp-assoc_OB_typ1"/>
</dbReference>
<accession>A0A916J4D5</accession>
<dbReference type="EC" id="3.6.3.29" evidence="12"/>
<evidence type="ECO:0000256" key="8">
    <source>
        <dbReference type="ARBA" id="ARBA00023136"/>
    </source>
</evidence>
<keyword evidence="13" id="KW-1185">Reference proteome</keyword>
<evidence type="ECO:0000256" key="9">
    <source>
        <dbReference type="PROSITE-ProRule" id="PRU01213"/>
    </source>
</evidence>
<dbReference type="Pfam" id="PF00005">
    <property type="entry name" value="ABC_tran"/>
    <property type="match status" value="1"/>
</dbReference>
<dbReference type="PROSITE" id="PS00211">
    <property type="entry name" value="ABC_TRANSPORTER_1"/>
    <property type="match status" value="1"/>
</dbReference>
<sequence>MNATLSIDARFRMAYPGFLLDIDLQLPARGVTAFFGPSGSGKTTLLRCIAGLERPPQGCLRVKGETWQDGKTFLPPHRRPIGYVFQEANLFPHLDVAGNLDFGARRTREDARDRSTIIELLGIGHLLDRDVQGLSGGERQRVAIARALLAAPQLLLMDEPLAALERERKREIMPYLERLHDELDIPILYVSHAIDEVSRLADHLVLLEQGRAIASGPMGEIAARLDLPLAQDDDASVMIEATVGAHDHDYHLTRFDFPGGCVHAGLRELPLAHPARISIQARDVSIALTPVEDSSILNRLPAVIEAFADARHPAHLLVRLDVGGTPLLARITHRSRDQLGLNAGQRVWAQIKTVALVE</sequence>
<comment type="caution">
    <text evidence="12">The sequence shown here is derived from an EMBL/GenBank/DDBJ whole genome shotgun (WGS) entry which is preliminary data.</text>
</comment>
<dbReference type="GO" id="GO:0005524">
    <property type="term" value="F:ATP binding"/>
    <property type="evidence" value="ECO:0007669"/>
    <property type="project" value="UniProtKB-KW"/>
</dbReference>
<evidence type="ECO:0000256" key="6">
    <source>
        <dbReference type="ARBA" id="ARBA00022840"/>
    </source>
</evidence>
<dbReference type="Proteomes" id="UP000742786">
    <property type="component" value="Unassembled WGS sequence"/>
</dbReference>
<keyword evidence="3 9" id="KW-0500">Molybdenum</keyword>
<dbReference type="InterPro" id="IPR050334">
    <property type="entry name" value="Molybdenum_import_ModC"/>
</dbReference>